<dbReference type="PROSITE" id="PS51257">
    <property type="entry name" value="PROKAR_LIPOPROTEIN"/>
    <property type="match status" value="1"/>
</dbReference>
<evidence type="ECO:0000313" key="3">
    <source>
        <dbReference type="Proteomes" id="UP000600799"/>
    </source>
</evidence>
<dbReference type="RefSeq" id="WP_196275129.1">
    <property type="nucleotide sequence ID" value="NZ_JADQDC010000004.1"/>
</dbReference>
<dbReference type="Proteomes" id="UP000600799">
    <property type="component" value="Unassembled WGS sequence"/>
</dbReference>
<evidence type="ECO:0000313" key="2">
    <source>
        <dbReference type="EMBL" id="MBF9150781.1"/>
    </source>
</evidence>
<protein>
    <recommendedName>
        <fullName evidence="4">Lipoprotein</fullName>
    </recommendedName>
</protein>
<accession>A0ABS0HET8</accession>
<dbReference type="EMBL" id="JADQDC010000004">
    <property type="protein sequence ID" value="MBF9150781.1"/>
    <property type="molecule type" value="Genomic_DNA"/>
</dbReference>
<evidence type="ECO:0000256" key="1">
    <source>
        <dbReference type="SAM" id="SignalP"/>
    </source>
</evidence>
<proteinExistence type="predicted"/>
<keyword evidence="1" id="KW-0732">Signal</keyword>
<sequence length="102" mass="9754">MKKYASLAIVAAAALALSACGKSDDASEAAAEDTVEMPADELPAMEPSAAAAPMAPVVDASAAADAEANAVRDTANNAAAVAAAAQAAAADGEDQQSAPPAQ</sequence>
<feature type="signal peptide" evidence="1">
    <location>
        <begin position="1"/>
        <end position="21"/>
    </location>
</feature>
<name>A0ABS0HET8_9SPHN</name>
<organism evidence="2 3">
    <name type="scientific">Novosphingobium jiangmenense</name>
    <dbReference type="NCBI Taxonomy" id="2791981"/>
    <lineage>
        <taxon>Bacteria</taxon>
        <taxon>Pseudomonadati</taxon>
        <taxon>Pseudomonadota</taxon>
        <taxon>Alphaproteobacteria</taxon>
        <taxon>Sphingomonadales</taxon>
        <taxon>Sphingomonadaceae</taxon>
        <taxon>Novosphingobium</taxon>
    </lineage>
</organism>
<comment type="caution">
    <text evidence="2">The sequence shown here is derived from an EMBL/GenBank/DDBJ whole genome shotgun (WGS) entry which is preliminary data.</text>
</comment>
<feature type="chain" id="PRO_5047407368" description="Lipoprotein" evidence="1">
    <location>
        <begin position="22"/>
        <end position="102"/>
    </location>
</feature>
<evidence type="ECO:0008006" key="4">
    <source>
        <dbReference type="Google" id="ProtNLM"/>
    </source>
</evidence>
<reference evidence="2 3" key="1">
    <citation type="submission" date="2020-11" db="EMBL/GenBank/DDBJ databases">
        <title>The genome sequence of Novosphingobium sp. 1Y9A.</title>
        <authorList>
            <person name="Liu Y."/>
        </authorList>
    </citation>
    <scope>NUCLEOTIDE SEQUENCE [LARGE SCALE GENOMIC DNA]</scope>
    <source>
        <strain evidence="2 3">1Y9A</strain>
    </source>
</reference>
<keyword evidence="3" id="KW-1185">Reference proteome</keyword>
<gene>
    <name evidence="2" type="ORF">I2488_07180</name>
</gene>